<gene>
    <name evidence="1" type="ORF">JJQ90_03660</name>
</gene>
<name>A0ABS6H298_9PROT</name>
<organism evidence="1 2">
    <name type="scientific">Falsiroseomonas oleicola</name>
    <dbReference type="NCBI Taxonomy" id="2801474"/>
    <lineage>
        <taxon>Bacteria</taxon>
        <taxon>Pseudomonadati</taxon>
        <taxon>Pseudomonadota</taxon>
        <taxon>Alphaproteobacteria</taxon>
        <taxon>Acetobacterales</taxon>
        <taxon>Roseomonadaceae</taxon>
        <taxon>Falsiroseomonas</taxon>
    </lineage>
</organism>
<protein>
    <submittedName>
        <fullName evidence="1">Uncharacterized protein</fullName>
    </submittedName>
</protein>
<evidence type="ECO:0000313" key="1">
    <source>
        <dbReference type="EMBL" id="MBU8542784.1"/>
    </source>
</evidence>
<keyword evidence="2" id="KW-1185">Reference proteome</keyword>
<dbReference type="Proteomes" id="UP000689967">
    <property type="component" value="Unassembled WGS sequence"/>
</dbReference>
<proteinExistence type="predicted"/>
<dbReference type="RefSeq" id="WP_216873080.1">
    <property type="nucleotide sequence ID" value="NZ_JAERQM010000001.1"/>
</dbReference>
<sequence length="208" mass="24065">MKGKKRRLSLDQRATLPIADDNPSLEYLRLNRREICRTEINAAIRLFLVDEDPIPAHLLASAATEIMATLSGGKPEVGLNDLRRLLKIADISPELEGEIFEALLHPYNFLKHSSSDINIENSFSIEYITITIYTAVHSYRRLFGDLSDEMMVFYGIIQSWRIHWWKDAPDFEARMRAAEKFPLIGASRQKMCEFGRRMLQQARLRKPE</sequence>
<reference evidence="1 2" key="1">
    <citation type="submission" date="2021-01" db="EMBL/GenBank/DDBJ databases">
        <title>Roseomonas sp. nov, a bacterium isolated from an oil production mixture in Yumen Oilfield.</title>
        <authorList>
            <person name="Wu D."/>
        </authorList>
    </citation>
    <scope>NUCLEOTIDE SEQUENCE [LARGE SCALE GENOMIC DNA]</scope>
    <source>
        <strain evidence="1 2">ROY-5-3</strain>
    </source>
</reference>
<evidence type="ECO:0000313" key="2">
    <source>
        <dbReference type="Proteomes" id="UP000689967"/>
    </source>
</evidence>
<dbReference type="EMBL" id="JAERQM010000001">
    <property type="protein sequence ID" value="MBU8542784.1"/>
    <property type="molecule type" value="Genomic_DNA"/>
</dbReference>
<accession>A0ABS6H298</accession>
<comment type="caution">
    <text evidence="1">The sequence shown here is derived from an EMBL/GenBank/DDBJ whole genome shotgun (WGS) entry which is preliminary data.</text>
</comment>